<evidence type="ECO:0000256" key="1">
    <source>
        <dbReference type="SAM" id="MobiDB-lite"/>
    </source>
</evidence>
<feature type="region of interest" description="Disordered" evidence="1">
    <location>
        <begin position="315"/>
        <end position="363"/>
    </location>
</feature>
<accession>A0A163M007</accession>
<sequence>MSQTKKRRRLINQAVLVNPEFASLYHDEQASLTPPATIRMDPAPILTLGSQQAQHSKPKKALASTNQHALIERLNKIDNNSTQSEINKQQGTSSTMLDLQSFQLMPFALEAKLSKRDLLSPRRTSSIETQQPLSSLVFSDHEADTSGQIDPVSPISRAIPAAPPSNVDPNDSVGETDPAAHFYEVSTNHTQDDMATSDDESDLLPPSPTIACTNELPTTPPHDIHSELNATPIIDETAMNPDQGQTFCNGTLSSVIIDEGRRPHLSTSPSIAPPSPPPLETVPIHPSTRIQAMFAKRQPHKSKLPMPTWEVVELSAPTDLSPPSRNRKTKTVKLSKREASRLPKPSTLSKKRPTWTETTLYPS</sequence>
<evidence type="ECO:0000313" key="3">
    <source>
        <dbReference type="Proteomes" id="UP000078561"/>
    </source>
</evidence>
<evidence type="ECO:0000313" key="2">
    <source>
        <dbReference type="EMBL" id="SAL99968.1"/>
    </source>
</evidence>
<proteinExistence type="predicted"/>
<dbReference type="OrthoDB" id="10674586at2759"/>
<feature type="region of interest" description="Disordered" evidence="1">
    <location>
        <begin position="189"/>
        <end position="225"/>
    </location>
</feature>
<keyword evidence="3" id="KW-1185">Reference proteome</keyword>
<protein>
    <submittedName>
        <fullName evidence="2">Uncharacterized protein</fullName>
    </submittedName>
</protein>
<dbReference type="AlphaFoldDB" id="A0A163M007"/>
<dbReference type="Proteomes" id="UP000078561">
    <property type="component" value="Unassembled WGS sequence"/>
</dbReference>
<feature type="compositionally biased region" description="Low complexity" evidence="1">
    <location>
        <begin position="151"/>
        <end position="160"/>
    </location>
</feature>
<name>A0A163M007_ABSGL</name>
<reference evidence="2" key="1">
    <citation type="submission" date="2016-04" db="EMBL/GenBank/DDBJ databases">
        <authorList>
            <person name="Evans L.H."/>
            <person name="Alamgir A."/>
            <person name="Owens N."/>
            <person name="Weber N.D."/>
            <person name="Virtaneva K."/>
            <person name="Barbian K."/>
            <person name="Babar A."/>
            <person name="Rosenke K."/>
        </authorList>
    </citation>
    <scope>NUCLEOTIDE SEQUENCE [LARGE SCALE GENOMIC DNA]</scope>
    <source>
        <strain evidence="2">CBS 101.48</strain>
    </source>
</reference>
<dbReference type="EMBL" id="LT553043">
    <property type="protein sequence ID" value="SAL99968.1"/>
    <property type="molecule type" value="Genomic_DNA"/>
</dbReference>
<dbReference type="InParanoid" id="A0A163M007"/>
<organism evidence="2">
    <name type="scientific">Absidia glauca</name>
    <name type="common">Pin mould</name>
    <dbReference type="NCBI Taxonomy" id="4829"/>
    <lineage>
        <taxon>Eukaryota</taxon>
        <taxon>Fungi</taxon>
        <taxon>Fungi incertae sedis</taxon>
        <taxon>Mucoromycota</taxon>
        <taxon>Mucoromycotina</taxon>
        <taxon>Mucoromycetes</taxon>
        <taxon>Mucorales</taxon>
        <taxon>Cunninghamellaceae</taxon>
        <taxon>Absidia</taxon>
    </lineage>
</organism>
<feature type="region of interest" description="Disordered" evidence="1">
    <location>
        <begin position="141"/>
        <end position="177"/>
    </location>
</feature>
<feature type="compositionally biased region" description="Basic residues" evidence="1">
    <location>
        <begin position="325"/>
        <end position="334"/>
    </location>
</feature>
<gene>
    <name evidence="2" type="primary">ABSGL_05624.1 scaffold 7188</name>
</gene>